<dbReference type="Gene3D" id="1.10.260.40">
    <property type="entry name" value="lambda repressor-like DNA-binding domains"/>
    <property type="match status" value="1"/>
</dbReference>
<feature type="region of interest" description="Disordered" evidence="1">
    <location>
        <begin position="1"/>
        <end position="38"/>
    </location>
</feature>
<evidence type="ECO:0000256" key="1">
    <source>
        <dbReference type="SAM" id="MobiDB-lite"/>
    </source>
</evidence>
<proteinExistence type="predicted"/>
<name>A0ABT7EZG8_9RHOB</name>
<evidence type="ECO:0000313" key="2">
    <source>
        <dbReference type="EMBL" id="MDK3017752.1"/>
    </source>
</evidence>
<evidence type="ECO:0008006" key="4">
    <source>
        <dbReference type="Google" id="ProtNLM"/>
    </source>
</evidence>
<reference evidence="2 3" key="1">
    <citation type="submission" date="2023-05" db="EMBL/GenBank/DDBJ databases">
        <title>Pseudodonghicola sp. nov.</title>
        <authorList>
            <person name="Huang J."/>
        </authorList>
    </citation>
    <scope>NUCLEOTIDE SEQUENCE [LARGE SCALE GENOMIC DNA]</scope>
    <source>
        <strain evidence="2 3">IC7</strain>
    </source>
</reference>
<accession>A0ABT7EZG8</accession>
<dbReference type="InterPro" id="IPR001387">
    <property type="entry name" value="Cro/C1-type_HTH"/>
</dbReference>
<dbReference type="EMBL" id="JASNJD010000005">
    <property type="protein sequence ID" value="MDK3017752.1"/>
    <property type="molecule type" value="Genomic_DNA"/>
</dbReference>
<evidence type="ECO:0000313" key="3">
    <source>
        <dbReference type="Proteomes" id="UP001243757"/>
    </source>
</evidence>
<dbReference type="SUPFAM" id="SSF47413">
    <property type="entry name" value="lambda repressor-like DNA-binding domains"/>
    <property type="match status" value="1"/>
</dbReference>
<protein>
    <recommendedName>
        <fullName evidence="4">XRE family transcriptional regulator</fullName>
    </recommendedName>
</protein>
<dbReference type="Proteomes" id="UP001243757">
    <property type="component" value="Unassembled WGS sequence"/>
</dbReference>
<keyword evidence="3" id="KW-1185">Reference proteome</keyword>
<comment type="caution">
    <text evidence="2">The sequence shown here is derived from an EMBL/GenBank/DDBJ whole genome shotgun (WGS) entry which is preliminary data.</text>
</comment>
<organism evidence="2 3">
    <name type="scientific">Pseudodonghicola flavimaris</name>
    <dbReference type="NCBI Taxonomy" id="3050036"/>
    <lineage>
        <taxon>Bacteria</taxon>
        <taxon>Pseudomonadati</taxon>
        <taxon>Pseudomonadota</taxon>
        <taxon>Alphaproteobacteria</taxon>
        <taxon>Rhodobacterales</taxon>
        <taxon>Paracoccaceae</taxon>
        <taxon>Pseudodonghicola</taxon>
    </lineage>
</organism>
<dbReference type="CDD" id="cd00093">
    <property type="entry name" value="HTH_XRE"/>
    <property type="match status" value="1"/>
</dbReference>
<feature type="region of interest" description="Disordered" evidence="1">
    <location>
        <begin position="110"/>
        <end position="135"/>
    </location>
</feature>
<dbReference type="InterPro" id="IPR010982">
    <property type="entry name" value="Lambda_DNA-bd_dom_sf"/>
</dbReference>
<sequence length="135" mass="14908">MKSYSLKHMTNGATNGHARPQEPPRGQTTPKLSGKQMRAARGVLKWSVRDLSLITGIGTATINRYELVEGVPPARRGYLERISRAFEAEGVNFVETDGNWVGIIFQVSEPRQDSPGTTMDRARAMPSSPQQAVKR</sequence>
<gene>
    <name evidence="2" type="ORF">QO033_08690</name>
</gene>
<dbReference type="RefSeq" id="WP_284480568.1">
    <property type="nucleotide sequence ID" value="NZ_JASNJD010000005.1"/>
</dbReference>